<dbReference type="RefSeq" id="WP_085750799.1">
    <property type="nucleotide sequence ID" value="NZ_BSPR01000023.1"/>
</dbReference>
<keyword evidence="5" id="KW-1185">Reference proteome</keyword>
<sequence length="265" mass="27310">MATQQITRALGALELLCAHPAGLPLQAVADALDMPKSAAHRTLAELAALGHVRQDPDTARYLLTTRLLSLAFGFLGQSGLNDVVQPILDRLAEVSGELVRLGVIDGDRQVWVTKSQGARSGMRYDPDMGRGAALSCTASGHAWLASLPGDDALALLAREGIASHDGLGSQAPKTLQDVMALVQKARARGYAWVVDSSAPGLAALAVAVLHPVTGAVIGTVSVAGPSLRLTEARLPVVSPALLAAARELGFASSGSSFFAARGSAR</sequence>
<accession>A0A1W6L859</accession>
<proteinExistence type="predicted"/>
<evidence type="ECO:0000256" key="1">
    <source>
        <dbReference type="ARBA" id="ARBA00023015"/>
    </source>
</evidence>
<dbReference type="AlphaFoldDB" id="A0A1W6L859"/>
<dbReference type="PANTHER" id="PTHR30136">
    <property type="entry name" value="HELIX-TURN-HELIX TRANSCRIPTIONAL REGULATOR, ICLR FAMILY"/>
    <property type="match status" value="1"/>
</dbReference>
<evidence type="ECO:0000313" key="4">
    <source>
        <dbReference type="EMBL" id="ARN20521.1"/>
    </source>
</evidence>
<dbReference type="PANTHER" id="PTHR30136:SF35">
    <property type="entry name" value="HTH-TYPE TRANSCRIPTIONAL REGULATOR RV1719"/>
    <property type="match status" value="1"/>
</dbReference>
<name>A0A1W6L859_9BURK</name>
<dbReference type="InterPro" id="IPR050707">
    <property type="entry name" value="HTH_MetabolicPath_Reg"/>
</dbReference>
<evidence type="ECO:0000256" key="3">
    <source>
        <dbReference type="ARBA" id="ARBA00023163"/>
    </source>
</evidence>
<evidence type="ECO:0000313" key="5">
    <source>
        <dbReference type="Proteomes" id="UP000193427"/>
    </source>
</evidence>
<dbReference type="GO" id="GO:0003700">
    <property type="term" value="F:DNA-binding transcription factor activity"/>
    <property type="evidence" value="ECO:0007669"/>
    <property type="project" value="TreeGrafter"/>
</dbReference>
<keyword evidence="2" id="KW-0238">DNA-binding</keyword>
<dbReference type="KEGG" id="rgu:A4W93_11795"/>
<dbReference type="InterPro" id="IPR036390">
    <property type="entry name" value="WH_DNA-bd_sf"/>
</dbReference>
<keyword evidence="1" id="KW-0805">Transcription regulation</keyword>
<dbReference type="InterPro" id="IPR014757">
    <property type="entry name" value="Tscrpt_reg_IclR_C"/>
</dbReference>
<dbReference type="PROSITE" id="PS51078">
    <property type="entry name" value="ICLR_ED"/>
    <property type="match status" value="1"/>
</dbReference>
<dbReference type="InterPro" id="IPR005471">
    <property type="entry name" value="Tscrpt_reg_IclR_N"/>
</dbReference>
<dbReference type="SUPFAM" id="SSF46785">
    <property type="entry name" value="Winged helix' DNA-binding domain"/>
    <property type="match status" value="1"/>
</dbReference>
<protein>
    <submittedName>
        <fullName evidence="4">IclR family transcriptional regulator</fullName>
    </submittedName>
</protein>
<reference evidence="4 5" key="1">
    <citation type="submission" date="2016-04" db="EMBL/GenBank/DDBJ databases">
        <title>Complete genome sequence of natural rubber-degrading, novel Gram-negative bacterium, Rhizobacter gummiphilus strain NS21.</title>
        <authorList>
            <person name="Tabata M."/>
            <person name="Kasai D."/>
            <person name="Fukuda M."/>
        </authorList>
    </citation>
    <scope>NUCLEOTIDE SEQUENCE [LARGE SCALE GENOMIC DNA]</scope>
    <source>
        <strain evidence="4 5">NS21</strain>
    </source>
</reference>
<dbReference type="GO" id="GO:0045892">
    <property type="term" value="P:negative regulation of DNA-templated transcription"/>
    <property type="evidence" value="ECO:0007669"/>
    <property type="project" value="TreeGrafter"/>
</dbReference>
<dbReference type="PROSITE" id="PS51077">
    <property type="entry name" value="HTH_ICLR"/>
    <property type="match status" value="1"/>
</dbReference>
<dbReference type="Gene3D" id="1.10.10.10">
    <property type="entry name" value="Winged helix-like DNA-binding domain superfamily/Winged helix DNA-binding domain"/>
    <property type="match status" value="1"/>
</dbReference>
<dbReference type="InterPro" id="IPR036388">
    <property type="entry name" value="WH-like_DNA-bd_sf"/>
</dbReference>
<dbReference type="GO" id="GO:0003677">
    <property type="term" value="F:DNA binding"/>
    <property type="evidence" value="ECO:0007669"/>
    <property type="project" value="UniProtKB-KW"/>
</dbReference>
<dbReference type="Proteomes" id="UP000193427">
    <property type="component" value="Chromosome"/>
</dbReference>
<organism evidence="4 5">
    <name type="scientific">Piscinibacter gummiphilus</name>
    <dbReference type="NCBI Taxonomy" id="946333"/>
    <lineage>
        <taxon>Bacteria</taxon>
        <taxon>Pseudomonadati</taxon>
        <taxon>Pseudomonadota</taxon>
        <taxon>Betaproteobacteria</taxon>
        <taxon>Burkholderiales</taxon>
        <taxon>Sphaerotilaceae</taxon>
        <taxon>Piscinibacter</taxon>
    </lineage>
</organism>
<dbReference type="STRING" id="946333.A4W93_11795"/>
<dbReference type="EMBL" id="CP015118">
    <property type="protein sequence ID" value="ARN20521.1"/>
    <property type="molecule type" value="Genomic_DNA"/>
</dbReference>
<dbReference type="Gene3D" id="3.30.450.40">
    <property type="match status" value="1"/>
</dbReference>
<dbReference type="Pfam" id="PF09339">
    <property type="entry name" value="HTH_IclR"/>
    <property type="match status" value="1"/>
</dbReference>
<evidence type="ECO:0000256" key="2">
    <source>
        <dbReference type="ARBA" id="ARBA00023125"/>
    </source>
</evidence>
<keyword evidence="3" id="KW-0804">Transcription</keyword>
<dbReference type="OrthoDB" id="9807558at2"/>
<gene>
    <name evidence="4" type="ORF">A4W93_11795</name>
</gene>
<dbReference type="SMART" id="SM00346">
    <property type="entry name" value="HTH_ICLR"/>
    <property type="match status" value="1"/>
</dbReference>
<dbReference type="InterPro" id="IPR029016">
    <property type="entry name" value="GAF-like_dom_sf"/>
</dbReference>
<dbReference type="Pfam" id="PF01614">
    <property type="entry name" value="IclR_C"/>
    <property type="match status" value="1"/>
</dbReference>
<dbReference type="SUPFAM" id="SSF55781">
    <property type="entry name" value="GAF domain-like"/>
    <property type="match status" value="1"/>
</dbReference>